<accession>A0ABT5J0I8</accession>
<dbReference type="PROSITE" id="PS50931">
    <property type="entry name" value="HTH_LYSR"/>
    <property type="match status" value="1"/>
</dbReference>
<sequence>MDIKALRYFAELVRQQNFTRAAEALFVTQPTISKMVKQLEEELGTPLLIREGKSFQLTDAGRVVYLRGQDVLAAQLRLKNALADLASLARGELVVGLPPMAGGAFFAPVVGAFRDRYPGVELKMVEDGALAIESSIRSGNLEIGAAVLPVDHHIFNSLSLVRDRLCLVAPAGSPWHGRSVVTLPDVADQPIVFYPEDFSLTTRISDAFRTMGKTINIAGRSAHWDFIVAMVEARLGIALLPQAIASQLEPHRFDVIPIDDERIIWHIGLIWKKDSYLSHAARAWITLTRELLLDSHPASPT</sequence>
<name>A0ABT5J0I8_9NEIS</name>
<evidence type="ECO:0000256" key="1">
    <source>
        <dbReference type="ARBA" id="ARBA00009437"/>
    </source>
</evidence>
<gene>
    <name evidence="6" type="ORF">PQU95_09015</name>
</gene>
<dbReference type="RefSeq" id="WP_272751681.1">
    <property type="nucleotide sequence ID" value="NZ_JAQQLF010000009.1"/>
</dbReference>
<dbReference type="InterPro" id="IPR000847">
    <property type="entry name" value="LysR_HTH_N"/>
</dbReference>
<proteinExistence type="inferred from homology"/>
<dbReference type="Pfam" id="PF03466">
    <property type="entry name" value="LysR_substrate"/>
    <property type="match status" value="1"/>
</dbReference>
<keyword evidence="3" id="KW-0238">DNA-binding</keyword>
<dbReference type="Proteomes" id="UP001219956">
    <property type="component" value="Unassembled WGS sequence"/>
</dbReference>
<dbReference type="InterPro" id="IPR005119">
    <property type="entry name" value="LysR_subst-bd"/>
</dbReference>
<organism evidence="6 7">
    <name type="scientific">Vogesella aquatica</name>
    <dbReference type="NCBI Taxonomy" id="2984206"/>
    <lineage>
        <taxon>Bacteria</taxon>
        <taxon>Pseudomonadati</taxon>
        <taxon>Pseudomonadota</taxon>
        <taxon>Betaproteobacteria</taxon>
        <taxon>Neisseriales</taxon>
        <taxon>Chromobacteriaceae</taxon>
        <taxon>Vogesella</taxon>
    </lineage>
</organism>
<evidence type="ECO:0000313" key="7">
    <source>
        <dbReference type="Proteomes" id="UP001219956"/>
    </source>
</evidence>
<dbReference type="SUPFAM" id="SSF46785">
    <property type="entry name" value="Winged helix' DNA-binding domain"/>
    <property type="match status" value="1"/>
</dbReference>
<dbReference type="PANTHER" id="PTHR30419:SF8">
    <property type="entry name" value="NITROGEN ASSIMILATION TRANSCRIPTIONAL ACTIVATOR-RELATED"/>
    <property type="match status" value="1"/>
</dbReference>
<evidence type="ECO:0000313" key="6">
    <source>
        <dbReference type="EMBL" id="MDC7717349.1"/>
    </source>
</evidence>
<dbReference type="SUPFAM" id="SSF53850">
    <property type="entry name" value="Periplasmic binding protein-like II"/>
    <property type="match status" value="1"/>
</dbReference>
<reference evidence="6 7" key="1">
    <citation type="submission" date="2023-01" db="EMBL/GenBank/DDBJ databases">
        <title>Novel species of the genus Vogesella isolated from rivers.</title>
        <authorList>
            <person name="Lu H."/>
        </authorList>
    </citation>
    <scope>NUCLEOTIDE SEQUENCE [LARGE SCALE GENOMIC DNA]</scope>
    <source>
        <strain evidence="6 7">DC21W</strain>
    </source>
</reference>
<comment type="similarity">
    <text evidence="1">Belongs to the LysR transcriptional regulatory family.</text>
</comment>
<dbReference type="Pfam" id="PF00126">
    <property type="entry name" value="HTH_1"/>
    <property type="match status" value="1"/>
</dbReference>
<dbReference type="PRINTS" id="PR00039">
    <property type="entry name" value="HTHLYSR"/>
</dbReference>
<dbReference type="Gene3D" id="3.40.190.290">
    <property type="match status" value="1"/>
</dbReference>
<evidence type="ECO:0000256" key="2">
    <source>
        <dbReference type="ARBA" id="ARBA00023015"/>
    </source>
</evidence>
<feature type="domain" description="HTH lysR-type" evidence="5">
    <location>
        <begin position="1"/>
        <end position="58"/>
    </location>
</feature>
<dbReference type="PANTHER" id="PTHR30419">
    <property type="entry name" value="HTH-TYPE TRANSCRIPTIONAL REGULATOR YBHD"/>
    <property type="match status" value="1"/>
</dbReference>
<dbReference type="InterPro" id="IPR036390">
    <property type="entry name" value="WH_DNA-bd_sf"/>
</dbReference>
<keyword evidence="7" id="KW-1185">Reference proteome</keyword>
<keyword evidence="2" id="KW-0805">Transcription regulation</keyword>
<evidence type="ECO:0000256" key="4">
    <source>
        <dbReference type="ARBA" id="ARBA00023163"/>
    </source>
</evidence>
<dbReference type="CDD" id="cd08438">
    <property type="entry name" value="PBP2_CidR"/>
    <property type="match status" value="1"/>
</dbReference>
<keyword evidence="4" id="KW-0804">Transcription</keyword>
<dbReference type="InterPro" id="IPR050950">
    <property type="entry name" value="HTH-type_LysR_regulators"/>
</dbReference>
<evidence type="ECO:0000259" key="5">
    <source>
        <dbReference type="PROSITE" id="PS50931"/>
    </source>
</evidence>
<comment type="caution">
    <text evidence="6">The sequence shown here is derived from an EMBL/GenBank/DDBJ whole genome shotgun (WGS) entry which is preliminary data.</text>
</comment>
<protein>
    <submittedName>
        <fullName evidence="6">LysR family transcriptional regulator</fullName>
    </submittedName>
</protein>
<dbReference type="Gene3D" id="1.10.10.10">
    <property type="entry name" value="Winged helix-like DNA-binding domain superfamily/Winged helix DNA-binding domain"/>
    <property type="match status" value="1"/>
</dbReference>
<evidence type="ECO:0000256" key="3">
    <source>
        <dbReference type="ARBA" id="ARBA00023125"/>
    </source>
</evidence>
<dbReference type="InterPro" id="IPR036388">
    <property type="entry name" value="WH-like_DNA-bd_sf"/>
</dbReference>
<dbReference type="EMBL" id="JAQQLF010000009">
    <property type="protein sequence ID" value="MDC7717349.1"/>
    <property type="molecule type" value="Genomic_DNA"/>
</dbReference>